<accession>A0A147B9R4</accession>
<dbReference type="InterPro" id="IPR013783">
    <property type="entry name" value="Ig-like_fold"/>
</dbReference>
<evidence type="ECO:0000313" key="2">
    <source>
        <dbReference type="EMBL" id="JAR87494.1"/>
    </source>
</evidence>
<dbReference type="SUPFAM" id="SSF49265">
    <property type="entry name" value="Fibronectin type III"/>
    <property type="match status" value="2"/>
</dbReference>
<dbReference type="Gene3D" id="2.60.40.10">
    <property type="entry name" value="Immunoglobulins"/>
    <property type="match status" value="2"/>
</dbReference>
<sequence>VAIAVLCAPLLALAQEEPAPAAYRCAPALGGLNARPTDTSVSVTWSPPADPCTDGKTDVVVTWTVREGTKSDRVNGTLTEYEVKGLKPWESVNVSVQFEHTAEDGQQHLGKEETRRVWTLKGKPSPPADLKIRGMKLSGEEGAEMEVEWKEPHITNGEVLVDGFLYKVCSSVEPCEKASKYTDCKDYSDTHDRQSQGVTRLVPLLHYAVSVVAYNKNGDMPKVRSDSVTVCARAPPHPSSNWKTSKSNARRVHRWWPCPGRSLRTDSTGNVTSWPCPPRRAVLLITLRHKSSAVEPHARKEDA</sequence>
<reference evidence="2" key="1">
    <citation type="submission" date="2016-03" db="EMBL/GenBank/DDBJ databases">
        <title>Gut transcriptome analysis on engorged females of Ornithodoros mimon (Acari: Argasidae) and phylogenetic inferences of soft ticks.</title>
        <authorList>
            <person name="Landulfo G.A."/>
            <person name="Giovanni D."/>
            <person name="Carvalho E."/>
            <person name="Junqueira-de-Azevedo I."/>
            <person name="Patane J."/>
            <person name="Mendoca R."/>
            <person name="Barros-Battesti D."/>
        </authorList>
    </citation>
    <scope>NUCLEOTIDE SEQUENCE</scope>
    <source>
        <strain evidence="2">Females</strain>
        <tissue evidence="2">Gut</tissue>
    </source>
</reference>
<organism evidence="2">
    <name type="scientific">Alectorobius mimon</name>
    <dbReference type="NCBI Taxonomy" id="360319"/>
    <lineage>
        <taxon>Eukaryota</taxon>
        <taxon>Metazoa</taxon>
        <taxon>Ecdysozoa</taxon>
        <taxon>Arthropoda</taxon>
        <taxon>Chelicerata</taxon>
        <taxon>Arachnida</taxon>
        <taxon>Acari</taxon>
        <taxon>Parasitiformes</taxon>
        <taxon>Ixodida</taxon>
        <taxon>Ixodoidea</taxon>
        <taxon>Argasidae</taxon>
        <taxon>Ornithodorinae</taxon>
        <taxon>Alectorobius</taxon>
    </lineage>
</organism>
<feature type="domain" description="Fibronectin type-III" evidence="1">
    <location>
        <begin position="26"/>
        <end position="105"/>
    </location>
</feature>
<dbReference type="SMART" id="SM00060">
    <property type="entry name" value="FN3"/>
    <property type="match status" value="2"/>
</dbReference>
<dbReference type="EMBL" id="GEIB01000360">
    <property type="protein sequence ID" value="JAR87494.1"/>
    <property type="molecule type" value="Transcribed_RNA"/>
</dbReference>
<dbReference type="InterPro" id="IPR003961">
    <property type="entry name" value="FN3_dom"/>
</dbReference>
<name>A0A147B9R4_9ACAR</name>
<feature type="non-terminal residue" evidence="2">
    <location>
        <position position="1"/>
    </location>
</feature>
<dbReference type="Pfam" id="PF00041">
    <property type="entry name" value="fn3"/>
    <property type="match status" value="1"/>
</dbReference>
<dbReference type="InterPro" id="IPR036116">
    <property type="entry name" value="FN3_sf"/>
</dbReference>
<dbReference type="CDD" id="cd00063">
    <property type="entry name" value="FN3"/>
    <property type="match status" value="1"/>
</dbReference>
<proteinExistence type="predicted"/>
<feature type="domain" description="Fibronectin type-III" evidence="1">
    <location>
        <begin position="124"/>
        <end position="220"/>
    </location>
</feature>
<evidence type="ECO:0000259" key="1">
    <source>
        <dbReference type="SMART" id="SM00060"/>
    </source>
</evidence>
<dbReference type="AlphaFoldDB" id="A0A147B9R4"/>
<protein>
    <recommendedName>
        <fullName evidence="1">Fibronectin type-III domain-containing protein</fullName>
    </recommendedName>
</protein>